<dbReference type="OrthoDB" id="8456222at2"/>
<gene>
    <name evidence="2" type="ORF">SAMN05660686_01798</name>
</gene>
<dbReference type="Proteomes" id="UP000198615">
    <property type="component" value="Unassembled WGS sequence"/>
</dbReference>
<comment type="caution">
    <text evidence="2">The sequence shown here is derived from an EMBL/GenBank/DDBJ whole genome shotgun (WGS) entry which is preliminary data.</text>
</comment>
<keyword evidence="3" id="KW-1185">Reference proteome</keyword>
<dbReference type="InterPro" id="IPR056083">
    <property type="entry name" value="DUF7666"/>
</dbReference>
<dbReference type="AlphaFoldDB" id="A0A8G2BHG7"/>
<evidence type="ECO:0000259" key="1">
    <source>
        <dbReference type="Pfam" id="PF24703"/>
    </source>
</evidence>
<reference evidence="2 3" key="1">
    <citation type="submission" date="2016-10" db="EMBL/GenBank/DDBJ databases">
        <authorList>
            <person name="Varghese N."/>
            <person name="Submissions S."/>
        </authorList>
    </citation>
    <scope>NUCLEOTIDE SEQUENCE [LARGE SCALE GENOMIC DNA]</scope>
    <source>
        <strain evidence="2 3">DSM 18839</strain>
    </source>
</reference>
<evidence type="ECO:0000313" key="2">
    <source>
        <dbReference type="EMBL" id="SDF61983.1"/>
    </source>
</evidence>
<name>A0A8G2BHG7_9PROT</name>
<sequence length="221" mass="24112">MLAWHFVDETLKDGRPVPADGERLTHDGPVSLCEGGLHASERVLDALKFAPGNTICRVECDEVGERQSDKFVCGARTIVWRLDGDEVLRAFARKVALDVAGFWDMPDEVRRFLETGNDNLRVAARGAARQASREAVLSDEPQAAAAGEAARAAAARTHAARSTGLAAAWAASKATRRAEAWDEFDRLLEAMIEEARATAPTQVTDEDEWGDFADEIEAEFT</sequence>
<evidence type="ECO:0000313" key="3">
    <source>
        <dbReference type="Proteomes" id="UP000198615"/>
    </source>
</evidence>
<proteinExistence type="predicted"/>
<dbReference type="RefSeq" id="WP_139189186.1">
    <property type="nucleotide sequence ID" value="NZ_FNBW01000005.1"/>
</dbReference>
<organism evidence="2 3">
    <name type="scientific">Thalassobaculum litoreum DSM 18839</name>
    <dbReference type="NCBI Taxonomy" id="1123362"/>
    <lineage>
        <taxon>Bacteria</taxon>
        <taxon>Pseudomonadati</taxon>
        <taxon>Pseudomonadota</taxon>
        <taxon>Alphaproteobacteria</taxon>
        <taxon>Rhodospirillales</taxon>
        <taxon>Thalassobaculaceae</taxon>
        <taxon>Thalassobaculum</taxon>
    </lineage>
</organism>
<protein>
    <recommendedName>
        <fullName evidence="1">DUF7666 domain-containing protein</fullName>
    </recommendedName>
</protein>
<accession>A0A8G2BHG7</accession>
<dbReference type="Pfam" id="PF24703">
    <property type="entry name" value="DUF7666"/>
    <property type="match status" value="1"/>
</dbReference>
<feature type="domain" description="DUF7666" evidence="1">
    <location>
        <begin position="1"/>
        <end position="89"/>
    </location>
</feature>
<dbReference type="EMBL" id="FNBW01000005">
    <property type="protein sequence ID" value="SDF61983.1"/>
    <property type="molecule type" value="Genomic_DNA"/>
</dbReference>